<comment type="pathway">
    <text evidence="3">Protein modification; protein ubiquitination.</text>
</comment>
<evidence type="ECO:0000256" key="12">
    <source>
        <dbReference type="ARBA" id="ARBA00023136"/>
    </source>
</evidence>
<comment type="similarity">
    <text evidence="13">Belongs to the RING-type zinc finger family. ATL subfamily.</text>
</comment>
<evidence type="ECO:0000256" key="13">
    <source>
        <dbReference type="ARBA" id="ARBA00024209"/>
    </source>
</evidence>
<keyword evidence="10" id="KW-0862">Zinc</keyword>
<accession>A0A2K3NG63</accession>
<dbReference type="PANTHER" id="PTHR14155:SF611">
    <property type="entry name" value="ZINC FINGER, C3HC4 TYPE (RING FINGER) PROTEIN"/>
    <property type="match status" value="1"/>
</dbReference>
<keyword evidence="17" id="KW-0732">Signal</keyword>
<dbReference type="InterPro" id="IPR053238">
    <property type="entry name" value="RING-H2_zinc_finger"/>
</dbReference>
<evidence type="ECO:0000256" key="15">
    <source>
        <dbReference type="SAM" id="MobiDB-lite"/>
    </source>
</evidence>
<comment type="catalytic activity">
    <reaction evidence="1">
        <text>S-ubiquitinyl-[E2 ubiquitin-conjugating enzyme]-L-cysteine + [acceptor protein]-L-lysine = [E2 ubiquitin-conjugating enzyme]-L-cysteine + N(6)-ubiquitinyl-[acceptor protein]-L-lysine.</text>
        <dbReference type="EC" id="2.3.2.27"/>
    </reaction>
</comment>
<keyword evidence="5" id="KW-0808">Transferase</keyword>
<evidence type="ECO:0000256" key="1">
    <source>
        <dbReference type="ARBA" id="ARBA00000900"/>
    </source>
</evidence>
<evidence type="ECO:0000256" key="2">
    <source>
        <dbReference type="ARBA" id="ARBA00004167"/>
    </source>
</evidence>
<evidence type="ECO:0000256" key="6">
    <source>
        <dbReference type="ARBA" id="ARBA00022692"/>
    </source>
</evidence>
<dbReference type="PANTHER" id="PTHR14155">
    <property type="entry name" value="RING FINGER DOMAIN-CONTAINING"/>
    <property type="match status" value="1"/>
</dbReference>
<evidence type="ECO:0000313" key="20">
    <source>
        <dbReference type="Proteomes" id="UP000236291"/>
    </source>
</evidence>
<proteinExistence type="inferred from homology"/>
<gene>
    <name evidence="19" type="ORF">L195_g025332</name>
</gene>
<evidence type="ECO:0000256" key="17">
    <source>
        <dbReference type="SAM" id="SignalP"/>
    </source>
</evidence>
<dbReference type="STRING" id="57577.A0A2K3NG63"/>
<comment type="caution">
    <text evidence="19">The sequence shown here is derived from an EMBL/GenBank/DDBJ whole genome shotgun (WGS) entry which is preliminary data.</text>
</comment>
<dbReference type="FunFam" id="3.30.40.10:FF:000187">
    <property type="entry name" value="E3 ubiquitin-protein ligase ATL6"/>
    <property type="match status" value="1"/>
</dbReference>
<dbReference type="Gene3D" id="3.30.40.10">
    <property type="entry name" value="Zinc/RING finger domain, C3HC4 (zinc finger)"/>
    <property type="match status" value="1"/>
</dbReference>
<keyword evidence="8 14" id="KW-0863">Zinc-finger</keyword>
<comment type="subcellular location">
    <subcellularLocation>
        <location evidence="2">Membrane</location>
        <topology evidence="2">Single-pass membrane protein</topology>
    </subcellularLocation>
</comment>
<sequence>MLNFHLKHFNFTSLTTLIPFLILLFLNHVESQGSMQAVPTDISQHRWQPSLVITGGALLCLLLFLGIIFCYVRNCVESRIIITDCPCSCSQGINKELLNTFPILFFSTIKDLKTDKGPLECAVCLTDFKENDTLRLLPKCNHVFHPQCIDSWLASHVTCPVCRANLNQDSCQVAMIIPTHFNNDQTCEESPETVPEITLKTIPEITQNNNSNDQNQNPNQTGDEMNKGESINCDDGHASKLKLSRSNSTGHSLVEQVTCSERYTLMLPDDVRRYILVNHRKSFQLSMNNNMVKGLCWSDNEGSSVGKRINSDAKENLSKVKNGDVKVDSINGLLLNFDGVMGIFWYMNDETEKKLKWKEEEE</sequence>
<dbReference type="PROSITE" id="PS50089">
    <property type="entry name" value="ZF_RING_2"/>
    <property type="match status" value="1"/>
</dbReference>
<evidence type="ECO:0000256" key="14">
    <source>
        <dbReference type="PROSITE-ProRule" id="PRU00175"/>
    </source>
</evidence>
<dbReference type="Proteomes" id="UP000236291">
    <property type="component" value="Unassembled WGS sequence"/>
</dbReference>
<dbReference type="InterPro" id="IPR001841">
    <property type="entry name" value="Znf_RING"/>
</dbReference>
<dbReference type="SMART" id="SM00184">
    <property type="entry name" value="RING"/>
    <property type="match status" value="1"/>
</dbReference>
<reference evidence="19 20" key="2">
    <citation type="journal article" date="2017" name="Front. Plant Sci.">
        <title>Gene Classification and Mining of Molecular Markers Useful in Red Clover (Trifolium pratense) Breeding.</title>
        <authorList>
            <person name="Istvanek J."/>
            <person name="Dluhosova J."/>
            <person name="Dluhos P."/>
            <person name="Patkova L."/>
            <person name="Nedelnik J."/>
            <person name="Repkova J."/>
        </authorList>
    </citation>
    <scope>NUCLEOTIDE SEQUENCE [LARGE SCALE GENOMIC DNA]</scope>
    <source>
        <strain evidence="20">cv. Tatra</strain>
        <tissue evidence="19">Young leaves</tissue>
    </source>
</reference>
<feature type="transmembrane region" description="Helical" evidence="16">
    <location>
        <begin position="47"/>
        <end position="72"/>
    </location>
</feature>
<evidence type="ECO:0000259" key="18">
    <source>
        <dbReference type="PROSITE" id="PS50089"/>
    </source>
</evidence>
<evidence type="ECO:0000256" key="7">
    <source>
        <dbReference type="ARBA" id="ARBA00022723"/>
    </source>
</evidence>
<dbReference type="GO" id="GO:0061630">
    <property type="term" value="F:ubiquitin protein ligase activity"/>
    <property type="evidence" value="ECO:0007669"/>
    <property type="project" value="UniProtKB-EC"/>
</dbReference>
<evidence type="ECO:0000256" key="10">
    <source>
        <dbReference type="ARBA" id="ARBA00022833"/>
    </source>
</evidence>
<dbReference type="Pfam" id="PF13639">
    <property type="entry name" value="zf-RING_2"/>
    <property type="match status" value="1"/>
</dbReference>
<evidence type="ECO:0000256" key="9">
    <source>
        <dbReference type="ARBA" id="ARBA00022786"/>
    </source>
</evidence>
<evidence type="ECO:0000256" key="5">
    <source>
        <dbReference type="ARBA" id="ARBA00022679"/>
    </source>
</evidence>
<reference evidence="19 20" key="1">
    <citation type="journal article" date="2014" name="Am. J. Bot.">
        <title>Genome assembly and annotation for red clover (Trifolium pratense; Fabaceae).</title>
        <authorList>
            <person name="Istvanek J."/>
            <person name="Jaros M."/>
            <person name="Krenek A."/>
            <person name="Repkova J."/>
        </authorList>
    </citation>
    <scope>NUCLEOTIDE SEQUENCE [LARGE SCALE GENOMIC DNA]</scope>
    <source>
        <strain evidence="20">cv. Tatra</strain>
        <tissue evidence="19">Young leaves</tissue>
    </source>
</reference>
<evidence type="ECO:0000256" key="8">
    <source>
        <dbReference type="ARBA" id="ARBA00022771"/>
    </source>
</evidence>
<feature type="compositionally biased region" description="Low complexity" evidence="15">
    <location>
        <begin position="207"/>
        <end position="220"/>
    </location>
</feature>
<dbReference type="InterPro" id="IPR013083">
    <property type="entry name" value="Znf_RING/FYVE/PHD"/>
</dbReference>
<keyword evidence="11 16" id="KW-1133">Transmembrane helix</keyword>
<name>A0A2K3NG63_TRIPR</name>
<dbReference type="SUPFAM" id="SSF57850">
    <property type="entry name" value="RING/U-box"/>
    <property type="match status" value="1"/>
</dbReference>
<organism evidence="19 20">
    <name type="scientific">Trifolium pratense</name>
    <name type="common">Red clover</name>
    <dbReference type="NCBI Taxonomy" id="57577"/>
    <lineage>
        <taxon>Eukaryota</taxon>
        <taxon>Viridiplantae</taxon>
        <taxon>Streptophyta</taxon>
        <taxon>Embryophyta</taxon>
        <taxon>Tracheophyta</taxon>
        <taxon>Spermatophyta</taxon>
        <taxon>Magnoliopsida</taxon>
        <taxon>eudicotyledons</taxon>
        <taxon>Gunneridae</taxon>
        <taxon>Pentapetalae</taxon>
        <taxon>rosids</taxon>
        <taxon>fabids</taxon>
        <taxon>Fabales</taxon>
        <taxon>Fabaceae</taxon>
        <taxon>Papilionoideae</taxon>
        <taxon>50 kb inversion clade</taxon>
        <taxon>NPAAA clade</taxon>
        <taxon>Hologalegina</taxon>
        <taxon>IRL clade</taxon>
        <taxon>Trifolieae</taxon>
        <taxon>Trifolium</taxon>
    </lineage>
</organism>
<dbReference type="AlphaFoldDB" id="A0A2K3NG63"/>
<feature type="region of interest" description="Disordered" evidence="15">
    <location>
        <begin position="203"/>
        <end position="231"/>
    </location>
</feature>
<evidence type="ECO:0000256" key="16">
    <source>
        <dbReference type="SAM" id="Phobius"/>
    </source>
</evidence>
<keyword evidence="9" id="KW-0833">Ubl conjugation pathway</keyword>
<evidence type="ECO:0000256" key="11">
    <source>
        <dbReference type="ARBA" id="ARBA00022989"/>
    </source>
</evidence>
<evidence type="ECO:0000256" key="4">
    <source>
        <dbReference type="ARBA" id="ARBA00012483"/>
    </source>
</evidence>
<keyword evidence="7" id="KW-0479">Metal-binding</keyword>
<dbReference type="EMBL" id="ASHM01020830">
    <property type="protein sequence ID" value="PNY02028.1"/>
    <property type="molecule type" value="Genomic_DNA"/>
</dbReference>
<dbReference type="GO" id="GO:0016020">
    <property type="term" value="C:membrane"/>
    <property type="evidence" value="ECO:0007669"/>
    <property type="project" value="UniProtKB-SubCell"/>
</dbReference>
<feature type="chain" id="PRO_5014330475" description="RING-type E3 ubiquitin transferase" evidence="17">
    <location>
        <begin position="32"/>
        <end position="362"/>
    </location>
</feature>
<dbReference type="CDD" id="cd16461">
    <property type="entry name" value="RING-H2_EL5-like"/>
    <property type="match status" value="1"/>
</dbReference>
<keyword evidence="6 16" id="KW-0812">Transmembrane</keyword>
<evidence type="ECO:0000256" key="3">
    <source>
        <dbReference type="ARBA" id="ARBA00004906"/>
    </source>
</evidence>
<dbReference type="EC" id="2.3.2.27" evidence="4"/>
<feature type="signal peptide" evidence="17">
    <location>
        <begin position="1"/>
        <end position="31"/>
    </location>
</feature>
<protein>
    <recommendedName>
        <fullName evidence="4">RING-type E3 ubiquitin transferase</fullName>
        <ecNumber evidence="4">2.3.2.27</ecNumber>
    </recommendedName>
</protein>
<feature type="domain" description="RING-type" evidence="18">
    <location>
        <begin position="121"/>
        <end position="163"/>
    </location>
</feature>
<keyword evidence="12 16" id="KW-0472">Membrane</keyword>
<dbReference type="GO" id="GO:0008270">
    <property type="term" value="F:zinc ion binding"/>
    <property type="evidence" value="ECO:0007669"/>
    <property type="project" value="UniProtKB-KW"/>
</dbReference>
<evidence type="ECO:0000313" key="19">
    <source>
        <dbReference type="EMBL" id="PNY02028.1"/>
    </source>
</evidence>